<reference evidence="2" key="1">
    <citation type="submission" date="2022-11" db="UniProtKB">
        <authorList>
            <consortium name="WormBaseParasite"/>
        </authorList>
    </citation>
    <scope>IDENTIFICATION</scope>
</reference>
<dbReference type="Proteomes" id="UP000887576">
    <property type="component" value="Unplaced"/>
</dbReference>
<sequence length="169" mass="18945">MSSVNILDDDGKPIVEGTVLKSAKTSYCVKALLGAGGFGAVYRVEDMSTNLIYATKIEKKMDKRRHSKLKMEVEILKSVDSIRGENSHFVSIVDRAKKNLYFFIVMTLVGPSLDDLRKSRPHKIFSIGTSIGIGWQCLEAIEDLHKQGYIHRDVKPSNYAIGLNEKIRT</sequence>
<name>A0AC34R451_9BILA</name>
<evidence type="ECO:0000313" key="2">
    <source>
        <dbReference type="WBParaSite" id="JU765_v2.g3204.t1"/>
    </source>
</evidence>
<dbReference type="WBParaSite" id="JU765_v2.g3204.t1">
    <property type="protein sequence ID" value="JU765_v2.g3204.t1"/>
    <property type="gene ID" value="JU765_v2.g3204"/>
</dbReference>
<organism evidence="1 2">
    <name type="scientific">Panagrolaimus sp. JU765</name>
    <dbReference type="NCBI Taxonomy" id="591449"/>
    <lineage>
        <taxon>Eukaryota</taxon>
        <taxon>Metazoa</taxon>
        <taxon>Ecdysozoa</taxon>
        <taxon>Nematoda</taxon>
        <taxon>Chromadorea</taxon>
        <taxon>Rhabditida</taxon>
        <taxon>Tylenchina</taxon>
        <taxon>Panagrolaimomorpha</taxon>
        <taxon>Panagrolaimoidea</taxon>
        <taxon>Panagrolaimidae</taxon>
        <taxon>Panagrolaimus</taxon>
    </lineage>
</organism>
<protein>
    <submittedName>
        <fullName evidence="2">Protein kinase domain-containing protein</fullName>
    </submittedName>
</protein>
<evidence type="ECO:0000313" key="1">
    <source>
        <dbReference type="Proteomes" id="UP000887576"/>
    </source>
</evidence>
<accession>A0AC34R451</accession>
<proteinExistence type="predicted"/>